<dbReference type="EMBL" id="CAUYUJ010001536">
    <property type="protein sequence ID" value="CAK0796393.1"/>
    <property type="molecule type" value="Genomic_DNA"/>
</dbReference>
<reference evidence="2" key="1">
    <citation type="submission" date="2023-10" db="EMBL/GenBank/DDBJ databases">
        <authorList>
            <person name="Chen Y."/>
            <person name="Shah S."/>
            <person name="Dougan E. K."/>
            <person name="Thang M."/>
            <person name="Chan C."/>
        </authorList>
    </citation>
    <scope>NUCLEOTIDE SEQUENCE [LARGE SCALE GENOMIC DNA]</scope>
</reference>
<comment type="caution">
    <text evidence="2">The sequence shown here is derived from an EMBL/GenBank/DDBJ whole genome shotgun (WGS) entry which is preliminary data.</text>
</comment>
<evidence type="ECO:0000313" key="2">
    <source>
        <dbReference type="EMBL" id="CAK0796393.1"/>
    </source>
</evidence>
<evidence type="ECO:0000313" key="3">
    <source>
        <dbReference type="Proteomes" id="UP001189429"/>
    </source>
</evidence>
<keyword evidence="1" id="KW-0732">Signal</keyword>
<gene>
    <name evidence="2" type="ORF">PCOR1329_LOCUS5785</name>
</gene>
<accession>A0ABN9PTF9</accession>
<sequence length="137" mass="14536">MRGHACGLLLLAQVAGQATGMTMSERKRVSVCGETFTEDQIVSGQAHISEAVFMVGVDPKEQTASLLAAAKAELAWEPQTTFANIGLFWGTMGQDQVLWFMRRDEIKYIQADCQTQAATGGASGAAGPRGSHSTESA</sequence>
<name>A0ABN9PTF9_9DINO</name>
<proteinExistence type="predicted"/>
<keyword evidence="3" id="KW-1185">Reference proteome</keyword>
<dbReference type="Proteomes" id="UP001189429">
    <property type="component" value="Unassembled WGS sequence"/>
</dbReference>
<organism evidence="2 3">
    <name type="scientific">Prorocentrum cordatum</name>
    <dbReference type="NCBI Taxonomy" id="2364126"/>
    <lineage>
        <taxon>Eukaryota</taxon>
        <taxon>Sar</taxon>
        <taxon>Alveolata</taxon>
        <taxon>Dinophyceae</taxon>
        <taxon>Prorocentrales</taxon>
        <taxon>Prorocentraceae</taxon>
        <taxon>Prorocentrum</taxon>
    </lineage>
</organism>
<feature type="signal peptide" evidence="1">
    <location>
        <begin position="1"/>
        <end position="20"/>
    </location>
</feature>
<protein>
    <submittedName>
        <fullName evidence="2">Uncharacterized protein</fullName>
    </submittedName>
</protein>
<feature type="chain" id="PRO_5046419443" evidence="1">
    <location>
        <begin position="21"/>
        <end position="137"/>
    </location>
</feature>
<evidence type="ECO:0000256" key="1">
    <source>
        <dbReference type="SAM" id="SignalP"/>
    </source>
</evidence>